<dbReference type="AlphaFoldDB" id="A0AA40EP01"/>
<dbReference type="InterPro" id="IPR002775">
    <property type="entry name" value="DNA/RNA-bd_Alba-like"/>
</dbReference>
<dbReference type="GO" id="GO:0003676">
    <property type="term" value="F:nucleic acid binding"/>
    <property type="evidence" value="ECO:0007669"/>
    <property type="project" value="InterPro"/>
</dbReference>
<keyword evidence="4" id="KW-1185">Reference proteome</keyword>
<evidence type="ECO:0000313" key="3">
    <source>
        <dbReference type="EMBL" id="KAK0742836.1"/>
    </source>
</evidence>
<sequence>MPSHAPKRKSPSSPQHPNTTTKKPRTAAAPQPSPAASTAAANPTSHYFTPHASLLVLLRPRYDVLALSVLSSTSIGKHVARALAHLTRFSAWDASLLPGVVFLSAKTASANKLVTIAEVVRRRIGESEQKWWQYNVLSEMVAEEEEDGGEEEVVEDTFLGKEEGGEGEYFEVMGGTTTIHERATELAVGRVRRTGYVGVLLSRIPVGEMVGEGVAVQTNEDGIEARRRRGGGGGR</sequence>
<protein>
    <recommendedName>
        <fullName evidence="2">DNA/RNA-binding protein Alba-like domain-containing protein</fullName>
    </recommendedName>
</protein>
<feature type="compositionally biased region" description="Basic residues" evidence="1">
    <location>
        <begin position="1"/>
        <end position="10"/>
    </location>
</feature>
<name>A0AA40EP01_9PEZI</name>
<proteinExistence type="predicted"/>
<feature type="domain" description="DNA/RNA-binding protein Alba-like" evidence="2">
    <location>
        <begin position="68"/>
        <end position="138"/>
    </location>
</feature>
<comment type="caution">
    <text evidence="3">The sequence shown here is derived from an EMBL/GenBank/DDBJ whole genome shotgun (WGS) entry which is preliminary data.</text>
</comment>
<feature type="region of interest" description="Disordered" evidence="1">
    <location>
        <begin position="1"/>
        <end position="42"/>
    </location>
</feature>
<gene>
    <name evidence="3" type="ORF">B0T18DRAFT_438981</name>
</gene>
<dbReference type="Proteomes" id="UP001172155">
    <property type="component" value="Unassembled WGS sequence"/>
</dbReference>
<evidence type="ECO:0000259" key="2">
    <source>
        <dbReference type="Pfam" id="PF01918"/>
    </source>
</evidence>
<reference evidence="3" key="1">
    <citation type="submission" date="2023-06" db="EMBL/GenBank/DDBJ databases">
        <title>Genome-scale phylogeny and comparative genomics of the fungal order Sordariales.</title>
        <authorList>
            <consortium name="Lawrence Berkeley National Laboratory"/>
            <person name="Hensen N."/>
            <person name="Bonometti L."/>
            <person name="Westerberg I."/>
            <person name="Brannstrom I.O."/>
            <person name="Guillou S."/>
            <person name="Cros-Aarteil S."/>
            <person name="Calhoun S."/>
            <person name="Haridas S."/>
            <person name="Kuo A."/>
            <person name="Mondo S."/>
            <person name="Pangilinan J."/>
            <person name="Riley R."/>
            <person name="LaButti K."/>
            <person name="Andreopoulos B."/>
            <person name="Lipzen A."/>
            <person name="Chen C."/>
            <person name="Yanf M."/>
            <person name="Daum C."/>
            <person name="Ng V."/>
            <person name="Clum A."/>
            <person name="Steindorff A."/>
            <person name="Ohm R."/>
            <person name="Martin F."/>
            <person name="Silar P."/>
            <person name="Natvig D."/>
            <person name="Lalanne C."/>
            <person name="Gautier V."/>
            <person name="Ament-velasquez S.L."/>
            <person name="Kruys A."/>
            <person name="Hutchinson M.I."/>
            <person name="Powell A.J."/>
            <person name="Barry K."/>
            <person name="Miller A.N."/>
            <person name="Grigoriev I.V."/>
            <person name="Debuchy R."/>
            <person name="Gladieux P."/>
            <person name="Thoren M.H."/>
            <person name="Johannesson H."/>
        </authorList>
    </citation>
    <scope>NUCLEOTIDE SEQUENCE</scope>
    <source>
        <strain evidence="3">SMH3187-1</strain>
    </source>
</reference>
<evidence type="ECO:0000256" key="1">
    <source>
        <dbReference type="SAM" id="MobiDB-lite"/>
    </source>
</evidence>
<dbReference type="EMBL" id="JAUKUD010000005">
    <property type="protein sequence ID" value="KAK0742836.1"/>
    <property type="molecule type" value="Genomic_DNA"/>
</dbReference>
<accession>A0AA40EP01</accession>
<evidence type="ECO:0000313" key="4">
    <source>
        <dbReference type="Proteomes" id="UP001172155"/>
    </source>
</evidence>
<feature type="compositionally biased region" description="Low complexity" evidence="1">
    <location>
        <begin position="17"/>
        <end position="42"/>
    </location>
</feature>
<dbReference type="Pfam" id="PF01918">
    <property type="entry name" value="Alba"/>
    <property type="match status" value="1"/>
</dbReference>
<organism evidence="3 4">
    <name type="scientific">Schizothecium vesticola</name>
    <dbReference type="NCBI Taxonomy" id="314040"/>
    <lineage>
        <taxon>Eukaryota</taxon>
        <taxon>Fungi</taxon>
        <taxon>Dikarya</taxon>
        <taxon>Ascomycota</taxon>
        <taxon>Pezizomycotina</taxon>
        <taxon>Sordariomycetes</taxon>
        <taxon>Sordariomycetidae</taxon>
        <taxon>Sordariales</taxon>
        <taxon>Schizotheciaceae</taxon>
        <taxon>Schizothecium</taxon>
    </lineage>
</organism>